<reference evidence="2 3" key="1">
    <citation type="journal article" date="2018" name="Environ. Microbiol.">
        <title>Novel energy conservation strategies and behaviour of Pelotomaculum schinkii driving syntrophic propionate catabolism.</title>
        <authorList>
            <person name="Hidalgo-Ahumada C.A.P."/>
            <person name="Nobu M.K."/>
            <person name="Narihiro T."/>
            <person name="Tamaki H."/>
            <person name="Liu W.T."/>
            <person name="Kamagata Y."/>
            <person name="Stams A.J.M."/>
            <person name="Imachi H."/>
            <person name="Sousa D.Z."/>
        </authorList>
    </citation>
    <scope>NUCLEOTIDE SEQUENCE [LARGE SCALE GENOMIC DNA]</scope>
    <source>
        <strain evidence="2 3">MGP</strain>
    </source>
</reference>
<dbReference type="Proteomes" id="UP000297597">
    <property type="component" value="Unassembled WGS sequence"/>
</dbReference>
<comment type="caution">
    <text evidence="2">The sequence shown here is derived from an EMBL/GenBank/DDBJ whole genome shotgun (WGS) entry which is preliminary data.</text>
</comment>
<dbReference type="EMBL" id="QFFZ01000054">
    <property type="protein sequence ID" value="TEB09247.1"/>
    <property type="molecule type" value="Genomic_DNA"/>
</dbReference>
<dbReference type="SUPFAM" id="SSF81301">
    <property type="entry name" value="Nucleotidyltransferase"/>
    <property type="match status" value="1"/>
</dbReference>
<evidence type="ECO:0000313" key="2">
    <source>
        <dbReference type="EMBL" id="TEB09247.1"/>
    </source>
</evidence>
<protein>
    <recommendedName>
        <fullName evidence="1">Polymerase beta nucleotidyltransferase domain-containing protein</fullName>
    </recommendedName>
</protein>
<organism evidence="2 3">
    <name type="scientific">Pelotomaculum propionicicum</name>
    <dbReference type="NCBI Taxonomy" id="258475"/>
    <lineage>
        <taxon>Bacteria</taxon>
        <taxon>Bacillati</taxon>
        <taxon>Bacillota</taxon>
        <taxon>Clostridia</taxon>
        <taxon>Eubacteriales</taxon>
        <taxon>Desulfotomaculaceae</taxon>
        <taxon>Pelotomaculum</taxon>
    </lineage>
</organism>
<gene>
    <name evidence="2" type="ORF">Pmgp_03286</name>
</gene>
<dbReference type="PANTHER" id="PTHR43852:SF3">
    <property type="entry name" value="NUCLEOTIDYLTRANSFERASE"/>
    <property type="match status" value="1"/>
</dbReference>
<dbReference type="OrthoDB" id="360741at2"/>
<feature type="domain" description="Polymerase beta nucleotidyltransferase" evidence="1">
    <location>
        <begin position="18"/>
        <end position="109"/>
    </location>
</feature>
<dbReference type="InterPro" id="IPR043519">
    <property type="entry name" value="NT_sf"/>
</dbReference>
<evidence type="ECO:0000313" key="3">
    <source>
        <dbReference type="Proteomes" id="UP000297597"/>
    </source>
</evidence>
<proteinExistence type="predicted"/>
<dbReference type="InterPro" id="IPR041633">
    <property type="entry name" value="Polbeta"/>
</dbReference>
<dbReference type="NCBIfam" id="NF047752">
    <property type="entry name" value="MntA_antitoxin"/>
    <property type="match status" value="1"/>
</dbReference>
<evidence type="ECO:0000259" key="1">
    <source>
        <dbReference type="Pfam" id="PF18765"/>
    </source>
</evidence>
<name>A0A4Y7RLS4_9FIRM</name>
<dbReference type="Pfam" id="PF18765">
    <property type="entry name" value="Polbeta"/>
    <property type="match status" value="1"/>
</dbReference>
<accession>A0A4Y7RLS4</accession>
<dbReference type="RefSeq" id="WP_134215307.1">
    <property type="nucleotide sequence ID" value="NZ_QFFZ01000054.1"/>
</dbReference>
<dbReference type="AlphaFoldDB" id="A0A4Y7RLS4"/>
<keyword evidence="3" id="KW-1185">Reference proteome</keyword>
<dbReference type="InterPro" id="IPR052930">
    <property type="entry name" value="TA_antitoxin_MntA"/>
</dbReference>
<dbReference type="PANTHER" id="PTHR43852">
    <property type="entry name" value="NUCLEOTIDYLTRANSFERASE"/>
    <property type="match status" value="1"/>
</dbReference>
<dbReference type="Gene3D" id="3.30.460.10">
    <property type="entry name" value="Beta Polymerase, domain 2"/>
    <property type="match status" value="1"/>
</dbReference>
<sequence length="143" mass="16937">MKIKKRYIDNYEKEKIIEAIKYFLTSMPEIIFAYVHGSFAEQKGFGDIDVAVYLKEENLNDKIINYEIELEIKLEEELKFPVDVRVLNTAPLSFQYHTIKSGVLLFEKDGDRRVEFQTKTLDFYFDFAPFRKQYLKEVLGIGD</sequence>